<evidence type="ECO:0000313" key="3">
    <source>
        <dbReference type="Proteomes" id="UP000183376"/>
    </source>
</evidence>
<dbReference type="Pfam" id="PF12804">
    <property type="entry name" value="NTP_transf_3"/>
    <property type="match status" value="1"/>
</dbReference>
<feature type="domain" description="MobA-like NTP transferase" evidence="1">
    <location>
        <begin position="6"/>
        <end position="166"/>
    </location>
</feature>
<accession>A0A1H0D4A6</accession>
<keyword evidence="3" id="KW-1185">Reference proteome</keyword>
<dbReference type="PANTHER" id="PTHR43777">
    <property type="entry name" value="MOLYBDENUM COFACTOR CYTIDYLYLTRANSFERASE"/>
    <property type="match status" value="1"/>
</dbReference>
<gene>
    <name evidence="2" type="ORF">SAMN04489726_7580</name>
</gene>
<dbReference type="OrthoDB" id="4427994at2"/>
<dbReference type="PANTHER" id="PTHR43777:SF1">
    <property type="entry name" value="MOLYBDENUM COFACTOR CYTIDYLYLTRANSFERASE"/>
    <property type="match status" value="1"/>
</dbReference>
<organism evidence="2 3">
    <name type="scientific">Allokutzneria albata</name>
    <name type="common">Kibdelosporangium albatum</name>
    <dbReference type="NCBI Taxonomy" id="211114"/>
    <lineage>
        <taxon>Bacteria</taxon>
        <taxon>Bacillati</taxon>
        <taxon>Actinomycetota</taxon>
        <taxon>Actinomycetes</taxon>
        <taxon>Pseudonocardiales</taxon>
        <taxon>Pseudonocardiaceae</taxon>
        <taxon>Allokutzneria</taxon>
    </lineage>
</organism>
<reference evidence="2 3" key="1">
    <citation type="submission" date="2016-10" db="EMBL/GenBank/DDBJ databases">
        <authorList>
            <person name="de Groot N.N."/>
        </authorList>
    </citation>
    <scope>NUCLEOTIDE SEQUENCE [LARGE SCALE GENOMIC DNA]</scope>
    <source>
        <strain evidence="2 3">DSM 44149</strain>
    </source>
</reference>
<name>A0A1H0D4A6_ALLAB</name>
<protein>
    <submittedName>
        <fullName evidence="2">Nicotine blue oxidoreductase</fullName>
    </submittedName>
</protein>
<dbReference type="CDD" id="cd04182">
    <property type="entry name" value="GT_2_like_f"/>
    <property type="match status" value="1"/>
</dbReference>
<evidence type="ECO:0000313" key="2">
    <source>
        <dbReference type="EMBL" id="SDN64948.1"/>
    </source>
</evidence>
<dbReference type="EMBL" id="LT629701">
    <property type="protein sequence ID" value="SDN64948.1"/>
    <property type="molecule type" value="Genomic_DNA"/>
</dbReference>
<sequence>MNQVAGIVLAAGAGVRYGRPKALVELHGELLVERAVRTLREAGADPVVVVVGARADEVRARAALDDALFVRNAEWASGMGSSLRAGLMGLISCRAAAVLVLPVDMPGITPAAVRRVAELSTPDVLAAASFDGVRGHPVLLGRAHWAGVATAASGDQGARTYLRDHPPVLVACDDVASGADVDRPEDLPG</sequence>
<dbReference type="InterPro" id="IPR025877">
    <property type="entry name" value="MobA-like_NTP_Trfase"/>
</dbReference>
<evidence type="ECO:0000259" key="1">
    <source>
        <dbReference type="Pfam" id="PF12804"/>
    </source>
</evidence>
<dbReference type="Proteomes" id="UP000183376">
    <property type="component" value="Chromosome I"/>
</dbReference>
<dbReference type="GO" id="GO:0016779">
    <property type="term" value="F:nucleotidyltransferase activity"/>
    <property type="evidence" value="ECO:0007669"/>
    <property type="project" value="UniProtKB-ARBA"/>
</dbReference>
<dbReference type="STRING" id="211114.SAMN04489726_7580"/>
<dbReference type="RefSeq" id="WP_030428468.1">
    <property type="nucleotide sequence ID" value="NZ_JOEF01000004.1"/>
</dbReference>
<dbReference type="Gene3D" id="3.90.550.10">
    <property type="entry name" value="Spore Coat Polysaccharide Biosynthesis Protein SpsA, Chain A"/>
    <property type="match status" value="1"/>
</dbReference>
<dbReference type="InterPro" id="IPR029044">
    <property type="entry name" value="Nucleotide-diphossugar_trans"/>
</dbReference>
<dbReference type="eggNOG" id="COG2068">
    <property type="taxonomic scope" value="Bacteria"/>
</dbReference>
<proteinExistence type="predicted"/>
<dbReference type="SUPFAM" id="SSF53448">
    <property type="entry name" value="Nucleotide-diphospho-sugar transferases"/>
    <property type="match status" value="1"/>
</dbReference>
<dbReference type="AlphaFoldDB" id="A0A1H0D4A6"/>